<proteinExistence type="predicted"/>
<evidence type="ECO:0000313" key="1">
    <source>
        <dbReference type="EMBL" id="KAG6383319.1"/>
    </source>
</evidence>
<reference evidence="2" key="1">
    <citation type="submission" date="2018-01" db="EMBL/GenBank/DDBJ databases">
        <authorList>
            <person name="Mao J.F."/>
        </authorList>
    </citation>
    <scope>NUCLEOTIDE SEQUENCE</scope>
    <source>
        <strain evidence="2">Huo1</strain>
        <tissue evidence="2">Leaf</tissue>
    </source>
</reference>
<name>A0A8X8ZL09_SALSN</name>
<sequence length="66" mass="7666">MLLQREQRLELIDDLQKLADTGHDYPWKVYHRRSRKMGDCSYMDEASVMEKALNEITGHDGKGNNG</sequence>
<evidence type="ECO:0000313" key="3">
    <source>
        <dbReference type="Proteomes" id="UP000298416"/>
    </source>
</evidence>
<dbReference type="EMBL" id="PNBA02000626">
    <property type="protein sequence ID" value="KAG6383319.1"/>
    <property type="molecule type" value="Genomic_DNA"/>
</dbReference>
<dbReference type="Proteomes" id="UP000298416">
    <property type="component" value="Unassembled WGS sequence"/>
</dbReference>
<dbReference type="EMBL" id="PNBA02000011">
    <property type="protein sequence ID" value="KAG6408852.1"/>
    <property type="molecule type" value="Genomic_DNA"/>
</dbReference>
<reference evidence="2" key="2">
    <citation type="submission" date="2020-08" db="EMBL/GenBank/DDBJ databases">
        <title>Plant Genome Project.</title>
        <authorList>
            <person name="Zhang R.-G."/>
        </authorList>
    </citation>
    <scope>NUCLEOTIDE SEQUENCE</scope>
    <source>
        <strain evidence="2">Huo1</strain>
        <tissue evidence="2">Leaf</tissue>
    </source>
</reference>
<comment type="caution">
    <text evidence="2">The sequence shown here is derived from an EMBL/GenBank/DDBJ whole genome shotgun (WGS) entry which is preliminary data.</text>
</comment>
<gene>
    <name evidence="2" type="ORF">SASPL_131877</name>
    <name evidence="1" type="ORF">SASPL_156934</name>
</gene>
<keyword evidence="3" id="KW-1185">Reference proteome</keyword>
<organism evidence="2">
    <name type="scientific">Salvia splendens</name>
    <name type="common">Scarlet sage</name>
    <dbReference type="NCBI Taxonomy" id="180675"/>
    <lineage>
        <taxon>Eukaryota</taxon>
        <taxon>Viridiplantae</taxon>
        <taxon>Streptophyta</taxon>
        <taxon>Embryophyta</taxon>
        <taxon>Tracheophyta</taxon>
        <taxon>Spermatophyta</taxon>
        <taxon>Magnoliopsida</taxon>
        <taxon>eudicotyledons</taxon>
        <taxon>Gunneridae</taxon>
        <taxon>Pentapetalae</taxon>
        <taxon>asterids</taxon>
        <taxon>lamiids</taxon>
        <taxon>Lamiales</taxon>
        <taxon>Lamiaceae</taxon>
        <taxon>Nepetoideae</taxon>
        <taxon>Mentheae</taxon>
        <taxon>Salviinae</taxon>
        <taxon>Salvia</taxon>
        <taxon>Salvia subgen. Calosphace</taxon>
        <taxon>core Calosphace</taxon>
    </lineage>
</organism>
<accession>A0A8X8ZL09</accession>
<dbReference type="AlphaFoldDB" id="A0A8X8ZL09"/>
<protein>
    <submittedName>
        <fullName evidence="2">Uncharacterized protein</fullName>
    </submittedName>
</protein>
<evidence type="ECO:0000313" key="2">
    <source>
        <dbReference type="EMBL" id="KAG6408852.1"/>
    </source>
</evidence>